<evidence type="ECO:0000313" key="2">
    <source>
        <dbReference type="Proteomes" id="UP000187455"/>
    </source>
</evidence>
<name>A0A1R0GS07_9FUNG</name>
<sequence>MHQIFKMCPLNQFIHHWNLKIELKNSKNWMLLKKDLLSTIYLTEAFLDLMNNHIAENSLKQFLRGM</sequence>
<gene>
    <name evidence="1" type="ORF">AYI68_g6255</name>
</gene>
<keyword evidence="2" id="KW-1185">Reference proteome</keyword>
<dbReference type="EMBL" id="LSSL01004196">
    <property type="protein sequence ID" value="OLY79674.1"/>
    <property type="molecule type" value="Genomic_DNA"/>
</dbReference>
<dbReference type="AlphaFoldDB" id="A0A1R0GS07"/>
<comment type="caution">
    <text evidence="1">The sequence shown here is derived from an EMBL/GenBank/DDBJ whole genome shotgun (WGS) entry which is preliminary data.</text>
</comment>
<reference evidence="1 2" key="1">
    <citation type="journal article" date="2016" name="Mol. Biol. Evol.">
        <title>Genome-Wide Survey of Gut Fungi (Harpellales) Reveals the First Horizontally Transferred Ubiquitin Gene from a Mosquito Host.</title>
        <authorList>
            <person name="Wang Y."/>
            <person name="White M.M."/>
            <person name="Kvist S."/>
            <person name="Moncalvo J.M."/>
        </authorList>
    </citation>
    <scope>NUCLEOTIDE SEQUENCE [LARGE SCALE GENOMIC DNA]</scope>
    <source>
        <strain evidence="1 2">ALG-7-W6</strain>
    </source>
</reference>
<protein>
    <submittedName>
        <fullName evidence="1">Uncharacterized protein</fullName>
    </submittedName>
</protein>
<proteinExistence type="predicted"/>
<evidence type="ECO:0000313" key="1">
    <source>
        <dbReference type="EMBL" id="OLY79674.1"/>
    </source>
</evidence>
<organism evidence="1 2">
    <name type="scientific">Smittium mucronatum</name>
    <dbReference type="NCBI Taxonomy" id="133383"/>
    <lineage>
        <taxon>Eukaryota</taxon>
        <taxon>Fungi</taxon>
        <taxon>Fungi incertae sedis</taxon>
        <taxon>Zoopagomycota</taxon>
        <taxon>Kickxellomycotina</taxon>
        <taxon>Harpellomycetes</taxon>
        <taxon>Harpellales</taxon>
        <taxon>Legeriomycetaceae</taxon>
        <taxon>Smittium</taxon>
    </lineage>
</organism>
<accession>A0A1R0GS07</accession>
<dbReference type="Proteomes" id="UP000187455">
    <property type="component" value="Unassembled WGS sequence"/>
</dbReference>